<evidence type="ECO:0000256" key="1">
    <source>
        <dbReference type="SAM" id="Phobius"/>
    </source>
</evidence>
<keyword evidence="1" id="KW-1133">Transmembrane helix</keyword>
<dbReference type="KEGG" id="tet:TTHERM_000773279"/>
<evidence type="ECO:0000313" key="2">
    <source>
        <dbReference type="EMBL" id="EWS72418.1"/>
    </source>
</evidence>
<dbReference type="GeneID" id="24440608"/>
<sequence length="90" mass="10940">MASIFVCKKVFPLQKFRGESEAQVRLRLSNRRELKRQNRIKMQNIFIYYNHLLVLLLRAFNILQSPLNQQSCFYSYTSTSYNNKFNYIRH</sequence>
<protein>
    <submittedName>
        <fullName evidence="2">Transmembrane protein, putative</fullName>
    </submittedName>
</protein>
<organism evidence="2 3">
    <name type="scientific">Tetrahymena thermophila (strain SB210)</name>
    <dbReference type="NCBI Taxonomy" id="312017"/>
    <lineage>
        <taxon>Eukaryota</taxon>
        <taxon>Sar</taxon>
        <taxon>Alveolata</taxon>
        <taxon>Ciliophora</taxon>
        <taxon>Intramacronucleata</taxon>
        <taxon>Oligohymenophorea</taxon>
        <taxon>Hymenostomatida</taxon>
        <taxon>Tetrahymenina</taxon>
        <taxon>Tetrahymenidae</taxon>
        <taxon>Tetrahymena</taxon>
    </lineage>
</organism>
<dbReference type="InParanoid" id="W7X7N1"/>
<gene>
    <name evidence="2" type="ORF">TTHERM_000773279</name>
</gene>
<keyword evidence="1 2" id="KW-0812">Transmembrane</keyword>
<dbReference type="AlphaFoldDB" id="W7X7N1"/>
<dbReference type="Proteomes" id="UP000009168">
    <property type="component" value="Unassembled WGS sequence"/>
</dbReference>
<evidence type="ECO:0000313" key="3">
    <source>
        <dbReference type="Proteomes" id="UP000009168"/>
    </source>
</evidence>
<keyword evidence="3" id="KW-1185">Reference proteome</keyword>
<dbReference type="EMBL" id="GG662514">
    <property type="protein sequence ID" value="EWS72418.1"/>
    <property type="molecule type" value="Genomic_DNA"/>
</dbReference>
<proteinExistence type="predicted"/>
<name>W7X7N1_TETTS</name>
<reference evidence="3" key="1">
    <citation type="journal article" date="2006" name="PLoS Biol.">
        <title>Macronuclear genome sequence of the ciliate Tetrahymena thermophila, a model eukaryote.</title>
        <authorList>
            <person name="Eisen J.A."/>
            <person name="Coyne R.S."/>
            <person name="Wu M."/>
            <person name="Wu D."/>
            <person name="Thiagarajan M."/>
            <person name="Wortman J.R."/>
            <person name="Badger J.H."/>
            <person name="Ren Q."/>
            <person name="Amedeo P."/>
            <person name="Jones K.M."/>
            <person name="Tallon L.J."/>
            <person name="Delcher A.L."/>
            <person name="Salzberg S.L."/>
            <person name="Silva J.C."/>
            <person name="Haas B.J."/>
            <person name="Majoros W.H."/>
            <person name="Farzad M."/>
            <person name="Carlton J.M."/>
            <person name="Smith R.K. Jr."/>
            <person name="Garg J."/>
            <person name="Pearlman R.E."/>
            <person name="Karrer K.M."/>
            <person name="Sun L."/>
            <person name="Manning G."/>
            <person name="Elde N.C."/>
            <person name="Turkewitz A.P."/>
            <person name="Asai D.J."/>
            <person name="Wilkes D.E."/>
            <person name="Wang Y."/>
            <person name="Cai H."/>
            <person name="Collins K."/>
            <person name="Stewart B.A."/>
            <person name="Lee S.R."/>
            <person name="Wilamowska K."/>
            <person name="Weinberg Z."/>
            <person name="Ruzzo W.L."/>
            <person name="Wloga D."/>
            <person name="Gaertig J."/>
            <person name="Frankel J."/>
            <person name="Tsao C.-C."/>
            <person name="Gorovsky M.A."/>
            <person name="Keeling P.J."/>
            <person name="Waller R.F."/>
            <person name="Patron N.J."/>
            <person name="Cherry J.M."/>
            <person name="Stover N.A."/>
            <person name="Krieger C.J."/>
            <person name="del Toro C."/>
            <person name="Ryder H.F."/>
            <person name="Williamson S.C."/>
            <person name="Barbeau R.A."/>
            <person name="Hamilton E.P."/>
            <person name="Orias E."/>
        </authorList>
    </citation>
    <scope>NUCLEOTIDE SEQUENCE [LARGE SCALE GENOMIC DNA]</scope>
    <source>
        <strain evidence="3">SB210</strain>
    </source>
</reference>
<accession>W7X7N1</accession>
<feature type="transmembrane region" description="Helical" evidence="1">
    <location>
        <begin position="45"/>
        <end position="63"/>
    </location>
</feature>
<keyword evidence="1" id="KW-0472">Membrane</keyword>
<dbReference type="RefSeq" id="XP_012655045.1">
    <property type="nucleotide sequence ID" value="XM_012799591.1"/>
</dbReference>